<dbReference type="GO" id="GO:0008307">
    <property type="term" value="F:structural constituent of muscle"/>
    <property type="evidence" value="ECO:0007669"/>
    <property type="project" value="TreeGrafter"/>
</dbReference>
<dbReference type="InterPro" id="IPR001589">
    <property type="entry name" value="Actinin_actin-bd_CS"/>
</dbReference>
<feature type="region of interest" description="Disordered" evidence="23">
    <location>
        <begin position="4514"/>
        <end position="4554"/>
    </location>
</feature>
<feature type="region of interest" description="Disordered" evidence="23">
    <location>
        <begin position="1"/>
        <end position="34"/>
    </location>
</feature>
<feature type="compositionally biased region" description="Low complexity" evidence="23">
    <location>
        <begin position="4280"/>
        <end position="4299"/>
    </location>
</feature>
<keyword evidence="28" id="KW-1185">Reference proteome</keyword>
<feature type="domain" description="GAR" evidence="27">
    <location>
        <begin position="6818"/>
        <end position="6890"/>
    </location>
</feature>
<feature type="domain" description="Calponin-homology (CH)" evidence="25">
    <location>
        <begin position="195"/>
        <end position="300"/>
    </location>
</feature>
<keyword evidence="18" id="KW-0206">Cytoskeleton</keyword>
<dbReference type="SUPFAM" id="SSF47576">
    <property type="entry name" value="Calponin-homology domain, CH-domain"/>
    <property type="match status" value="1"/>
</dbReference>
<dbReference type="InterPro" id="IPR001715">
    <property type="entry name" value="CH_dom"/>
</dbReference>
<keyword evidence="13" id="KW-0106">Calcium</keyword>
<reference evidence="29" key="1">
    <citation type="submission" date="2025-08" db="UniProtKB">
        <authorList>
            <consortium name="RefSeq"/>
        </authorList>
    </citation>
    <scope>IDENTIFICATION</scope>
    <source>
        <tissue evidence="29">White muscle</tissue>
    </source>
</reference>
<evidence type="ECO:0000256" key="22">
    <source>
        <dbReference type="SAM" id="Coils"/>
    </source>
</evidence>
<dbReference type="Gene3D" id="1.20.58.1060">
    <property type="match status" value="1"/>
</dbReference>
<feature type="region of interest" description="Disordered" evidence="23">
    <location>
        <begin position="4912"/>
        <end position="4931"/>
    </location>
</feature>
<evidence type="ECO:0000256" key="18">
    <source>
        <dbReference type="ARBA" id="ARBA00023212"/>
    </source>
</evidence>
<dbReference type="GO" id="GO:0042383">
    <property type="term" value="C:sarcolemma"/>
    <property type="evidence" value="ECO:0007669"/>
    <property type="project" value="TreeGrafter"/>
</dbReference>
<dbReference type="GO" id="GO:0061436">
    <property type="term" value="P:establishment of skin barrier"/>
    <property type="evidence" value="ECO:0007669"/>
    <property type="project" value="UniProtKB-ARBA"/>
</dbReference>
<dbReference type="SMART" id="SM00033">
    <property type="entry name" value="CH"/>
    <property type="match status" value="2"/>
</dbReference>
<dbReference type="Pfam" id="PF00435">
    <property type="entry name" value="Spectrin"/>
    <property type="match status" value="6"/>
</dbReference>
<dbReference type="GO" id="GO:0048471">
    <property type="term" value="C:perinuclear region of cytoplasm"/>
    <property type="evidence" value="ECO:0007669"/>
    <property type="project" value="TreeGrafter"/>
</dbReference>
<dbReference type="Pfam" id="PF17902">
    <property type="entry name" value="SH3_10"/>
    <property type="match status" value="1"/>
</dbReference>
<dbReference type="PROSITE" id="PS51460">
    <property type="entry name" value="GAR"/>
    <property type="match status" value="1"/>
</dbReference>
<dbReference type="Pfam" id="PF00307">
    <property type="entry name" value="CH"/>
    <property type="match status" value="2"/>
</dbReference>
<dbReference type="FunFam" id="3.90.1290.10:FF:000001">
    <property type="entry name" value="Plectin a"/>
    <property type="match status" value="5"/>
</dbReference>
<evidence type="ECO:0000313" key="29">
    <source>
        <dbReference type="RefSeq" id="XP_038833316.1"/>
    </source>
</evidence>
<organism evidence="28 29">
    <name type="scientific">Salvelinus namaycush</name>
    <name type="common">Lake trout</name>
    <name type="synonym">Salmo namaycush</name>
    <dbReference type="NCBI Taxonomy" id="8040"/>
    <lineage>
        <taxon>Eukaryota</taxon>
        <taxon>Metazoa</taxon>
        <taxon>Chordata</taxon>
        <taxon>Craniata</taxon>
        <taxon>Vertebrata</taxon>
        <taxon>Euteleostomi</taxon>
        <taxon>Actinopterygii</taxon>
        <taxon>Neopterygii</taxon>
        <taxon>Teleostei</taxon>
        <taxon>Protacanthopterygii</taxon>
        <taxon>Salmoniformes</taxon>
        <taxon>Salmonidae</taxon>
        <taxon>Salmoninae</taxon>
        <taxon>Salvelinus</taxon>
    </lineage>
</organism>
<dbReference type="FunFam" id="1.10.418.10:FF:000029">
    <property type="entry name" value="plectin isoform X2"/>
    <property type="match status" value="1"/>
</dbReference>
<dbReference type="PANTHER" id="PTHR23169">
    <property type="entry name" value="ENVOPLAKIN"/>
    <property type="match status" value="1"/>
</dbReference>
<evidence type="ECO:0000256" key="14">
    <source>
        <dbReference type="ARBA" id="ARBA00022949"/>
    </source>
</evidence>
<evidence type="ECO:0000256" key="21">
    <source>
        <dbReference type="PROSITE-ProRule" id="PRU00192"/>
    </source>
</evidence>
<feature type="region of interest" description="Disordered" evidence="23">
    <location>
        <begin position="1651"/>
        <end position="1745"/>
    </location>
</feature>
<dbReference type="InterPro" id="IPR001452">
    <property type="entry name" value="SH3_domain"/>
</dbReference>
<evidence type="ECO:0000256" key="13">
    <source>
        <dbReference type="ARBA" id="ARBA00022837"/>
    </source>
</evidence>
<feature type="compositionally biased region" description="Low complexity" evidence="23">
    <location>
        <begin position="4782"/>
        <end position="4795"/>
    </location>
</feature>
<feature type="compositionally biased region" description="Basic and acidic residues" evidence="23">
    <location>
        <begin position="1651"/>
        <end position="1738"/>
    </location>
</feature>
<evidence type="ECO:0000256" key="12">
    <source>
        <dbReference type="ARBA" id="ARBA00022737"/>
    </source>
</evidence>
<dbReference type="SUPFAM" id="SSF46966">
    <property type="entry name" value="Spectrin repeat"/>
    <property type="match status" value="15"/>
</dbReference>
<dbReference type="Gene3D" id="3.90.1290.10">
    <property type="entry name" value="Plakin repeat"/>
    <property type="match status" value="6"/>
</dbReference>
<keyword evidence="7" id="KW-1003">Cell membrane</keyword>
<feature type="compositionally biased region" description="Low complexity" evidence="23">
    <location>
        <begin position="4521"/>
        <end position="4554"/>
    </location>
</feature>
<feature type="region of interest" description="Disordered" evidence="23">
    <location>
        <begin position="1537"/>
        <end position="1568"/>
    </location>
</feature>
<keyword evidence="16" id="KW-0472">Membrane</keyword>
<dbReference type="FunFam" id="1.10.418.10:FF:000002">
    <property type="entry name" value="Microtubule-actin cross-linking factor 1"/>
    <property type="match status" value="1"/>
</dbReference>
<dbReference type="InterPro" id="IPR001101">
    <property type="entry name" value="Plectin_repeat"/>
</dbReference>
<dbReference type="FunFam" id="1.20.58.60:FF:000009">
    <property type="entry name" value="dystonin isoform X1"/>
    <property type="match status" value="1"/>
</dbReference>
<dbReference type="CDD" id="cd00176">
    <property type="entry name" value="SPEC"/>
    <property type="match status" value="8"/>
</dbReference>
<dbReference type="InterPro" id="IPR018159">
    <property type="entry name" value="Spectrin/alpha-actinin"/>
</dbReference>
<evidence type="ECO:0000256" key="17">
    <source>
        <dbReference type="ARBA" id="ARBA00023203"/>
    </source>
</evidence>
<dbReference type="GO" id="GO:0031581">
    <property type="term" value="P:hemidesmosome assembly"/>
    <property type="evidence" value="ECO:0007669"/>
    <property type="project" value="TreeGrafter"/>
</dbReference>
<dbReference type="Proteomes" id="UP000808372">
    <property type="component" value="Chromosome 37"/>
</dbReference>
<dbReference type="GO" id="GO:0030057">
    <property type="term" value="C:desmosome"/>
    <property type="evidence" value="ECO:0007669"/>
    <property type="project" value="UniProtKB-SubCell"/>
</dbReference>
<dbReference type="InterPro" id="IPR002048">
    <property type="entry name" value="EF_hand_dom"/>
</dbReference>
<evidence type="ECO:0000256" key="1">
    <source>
        <dbReference type="ARBA" id="ARBA00004236"/>
    </source>
</evidence>
<evidence type="ECO:0000256" key="8">
    <source>
        <dbReference type="ARBA" id="ARBA00022490"/>
    </source>
</evidence>
<evidence type="ECO:0000256" key="15">
    <source>
        <dbReference type="ARBA" id="ARBA00023054"/>
    </source>
</evidence>
<dbReference type="Gene3D" id="3.30.920.20">
    <property type="entry name" value="Gas2-like domain"/>
    <property type="match status" value="1"/>
</dbReference>
<evidence type="ECO:0000313" key="28">
    <source>
        <dbReference type="Proteomes" id="UP000808372"/>
    </source>
</evidence>
<dbReference type="Gene3D" id="1.20.58.60">
    <property type="match status" value="15"/>
</dbReference>
<dbReference type="InterPro" id="IPR036872">
    <property type="entry name" value="CH_dom_sf"/>
</dbReference>
<keyword evidence="14" id="KW-0965">Cell junction</keyword>
<dbReference type="CDD" id="cd00051">
    <property type="entry name" value="EFh"/>
    <property type="match status" value="1"/>
</dbReference>
<dbReference type="GO" id="GO:0031101">
    <property type="term" value="P:fin regeneration"/>
    <property type="evidence" value="ECO:0007669"/>
    <property type="project" value="UniProtKB-ARBA"/>
</dbReference>
<dbReference type="CDD" id="cd21188">
    <property type="entry name" value="CH_PLEC-like_rpt1"/>
    <property type="match status" value="1"/>
</dbReference>
<dbReference type="GO" id="GO:0005200">
    <property type="term" value="F:structural constituent of cytoskeleton"/>
    <property type="evidence" value="ECO:0007669"/>
    <property type="project" value="TreeGrafter"/>
</dbReference>
<dbReference type="PROSITE" id="PS50002">
    <property type="entry name" value="SH3"/>
    <property type="match status" value="1"/>
</dbReference>
<gene>
    <name evidence="29" type="primary">LOC120031579</name>
</gene>
<name>A0A8U0PZC6_SALNM</name>
<feature type="domain" description="SH3" evidence="24">
    <location>
        <begin position="840"/>
        <end position="898"/>
    </location>
</feature>
<evidence type="ECO:0000256" key="11">
    <source>
        <dbReference type="ARBA" id="ARBA00022723"/>
    </source>
</evidence>
<dbReference type="FunFam" id="3.90.1290.10:FF:000002">
    <property type="entry name" value="Plectin a"/>
    <property type="match status" value="1"/>
</dbReference>
<dbReference type="InterPro" id="IPR018247">
    <property type="entry name" value="EF_Hand_1_Ca_BS"/>
</dbReference>
<dbReference type="InterPro" id="IPR003108">
    <property type="entry name" value="GAR_dom"/>
</dbReference>
<feature type="domain" description="EF-hand" evidence="26">
    <location>
        <begin position="6742"/>
        <end position="6777"/>
    </location>
</feature>
<dbReference type="SUPFAM" id="SSF47473">
    <property type="entry name" value="EF-hand"/>
    <property type="match status" value="1"/>
</dbReference>
<feature type="region of interest" description="Disordered" evidence="23">
    <location>
        <begin position="4733"/>
        <end position="4868"/>
    </location>
</feature>
<feature type="region of interest" description="Disordered" evidence="23">
    <location>
        <begin position="2189"/>
        <end position="2208"/>
    </location>
</feature>
<dbReference type="PANTHER" id="PTHR23169:SF20">
    <property type="entry name" value="PLECTIN"/>
    <property type="match status" value="1"/>
</dbReference>
<dbReference type="GO" id="GO:0030506">
    <property type="term" value="F:ankyrin binding"/>
    <property type="evidence" value="ECO:0007669"/>
    <property type="project" value="TreeGrafter"/>
</dbReference>
<dbReference type="PROSITE" id="PS00020">
    <property type="entry name" value="ACTININ_2"/>
    <property type="match status" value="1"/>
</dbReference>
<dbReference type="KEGG" id="snh:120031579"/>
<evidence type="ECO:0000256" key="16">
    <source>
        <dbReference type="ARBA" id="ARBA00023136"/>
    </source>
</evidence>
<evidence type="ECO:0000256" key="10">
    <source>
        <dbReference type="ARBA" id="ARBA00022701"/>
    </source>
</evidence>
<feature type="region of interest" description="Disordered" evidence="23">
    <location>
        <begin position="1999"/>
        <end position="2066"/>
    </location>
</feature>
<dbReference type="GO" id="GO:0003779">
    <property type="term" value="F:actin binding"/>
    <property type="evidence" value="ECO:0007669"/>
    <property type="project" value="UniProtKB-KW"/>
</dbReference>
<evidence type="ECO:0000256" key="20">
    <source>
        <dbReference type="ARBA" id="ARBA00056058"/>
    </source>
</evidence>
<feature type="compositionally biased region" description="Polar residues" evidence="23">
    <location>
        <begin position="4806"/>
        <end position="4816"/>
    </location>
</feature>
<dbReference type="GO" id="GO:0042995">
    <property type="term" value="C:cell projection"/>
    <property type="evidence" value="ECO:0007669"/>
    <property type="project" value="UniProtKB-SubCell"/>
</dbReference>
<dbReference type="SUPFAM" id="SSF75399">
    <property type="entry name" value="Plakin repeat"/>
    <property type="match status" value="7"/>
</dbReference>
<dbReference type="GO" id="GO:0042060">
    <property type="term" value="P:wound healing"/>
    <property type="evidence" value="ECO:0007669"/>
    <property type="project" value="TreeGrafter"/>
</dbReference>
<evidence type="ECO:0000259" key="27">
    <source>
        <dbReference type="PROSITE" id="PS51460"/>
    </source>
</evidence>
<evidence type="ECO:0000256" key="19">
    <source>
        <dbReference type="ARBA" id="ARBA00023273"/>
    </source>
</evidence>
<dbReference type="InterPro" id="IPR011992">
    <property type="entry name" value="EF-hand-dom_pair"/>
</dbReference>
<comment type="similarity">
    <text evidence="5">Belongs to the plakin or cytolinker family.</text>
</comment>
<dbReference type="Pfam" id="PF18373">
    <property type="entry name" value="Spectrin_2"/>
    <property type="match status" value="1"/>
</dbReference>
<dbReference type="Pfam" id="PF21019">
    <property type="entry name" value="Spectrin_3"/>
    <property type="match status" value="1"/>
</dbReference>
<comment type="function">
    <text evidence="20">Involved in the organization of desmosome cell-cell junctions. Of particular importance in cell adhesion in the skin and during cardiac development. May also play a role in the regulation of Wnt, TGF-beta and Hippo signaling pathways.</text>
</comment>
<dbReference type="Pfam" id="PF21097">
    <property type="entry name" value="SR_plectin_7"/>
    <property type="match status" value="1"/>
</dbReference>
<dbReference type="FunFam" id="1.20.58.60:FF:000001">
    <property type="entry name" value="Microtubule-actin cross-linking factor 1"/>
    <property type="match status" value="3"/>
</dbReference>
<dbReference type="RefSeq" id="XP_038833316.1">
    <property type="nucleotide sequence ID" value="XM_038977388.1"/>
</dbReference>
<feature type="compositionally biased region" description="Basic and acidic residues" evidence="23">
    <location>
        <begin position="4736"/>
        <end position="4749"/>
    </location>
</feature>
<dbReference type="PROSITE" id="PS00019">
    <property type="entry name" value="ACTININ_1"/>
    <property type="match status" value="1"/>
</dbReference>
<feature type="compositionally biased region" description="Basic and acidic residues" evidence="23">
    <location>
        <begin position="1"/>
        <end position="22"/>
    </location>
</feature>
<keyword evidence="19" id="KW-0966">Cell projection</keyword>
<evidence type="ECO:0000256" key="4">
    <source>
        <dbReference type="ARBA" id="ARBA00004568"/>
    </source>
</evidence>
<evidence type="ECO:0000256" key="9">
    <source>
        <dbReference type="ARBA" id="ARBA00022553"/>
    </source>
</evidence>
<dbReference type="Pfam" id="PF00681">
    <property type="entry name" value="Plectin"/>
    <property type="match status" value="14"/>
</dbReference>
<dbReference type="FunFam" id="1.20.58.60:FF:000010">
    <property type="entry name" value="plectin isoform X2"/>
    <property type="match status" value="1"/>
</dbReference>
<evidence type="ECO:0000256" key="23">
    <source>
        <dbReference type="SAM" id="MobiDB-lite"/>
    </source>
</evidence>
<evidence type="ECO:0000256" key="5">
    <source>
        <dbReference type="ARBA" id="ARBA00009109"/>
    </source>
</evidence>
<dbReference type="Gene3D" id="1.10.238.10">
    <property type="entry name" value="EF-hand"/>
    <property type="match status" value="1"/>
</dbReference>
<dbReference type="GO" id="GO:0045104">
    <property type="term" value="P:intermediate filament cytoskeleton organization"/>
    <property type="evidence" value="ECO:0007669"/>
    <property type="project" value="InterPro"/>
</dbReference>
<feature type="coiled-coil region" evidence="22">
    <location>
        <begin position="2357"/>
        <end position="2635"/>
    </location>
</feature>
<dbReference type="FunFam" id="3.30.160.780:FF:000001">
    <property type="entry name" value="Plectin a"/>
    <property type="match status" value="1"/>
</dbReference>
<dbReference type="GO" id="GO:0005925">
    <property type="term" value="C:focal adhesion"/>
    <property type="evidence" value="ECO:0007669"/>
    <property type="project" value="TreeGrafter"/>
</dbReference>
<dbReference type="PROSITE" id="PS50021">
    <property type="entry name" value="CH"/>
    <property type="match status" value="2"/>
</dbReference>
<keyword evidence="12" id="KW-0677">Repeat</keyword>
<feature type="coiled-coil region" evidence="22">
    <location>
        <begin position="6571"/>
        <end position="6598"/>
    </location>
</feature>
<dbReference type="GO" id="GO:0060047">
    <property type="term" value="P:heart contraction"/>
    <property type="evidence" value="ECO:0007669"/>
    <property type="project" value="UniProtKB-ARBA"/>
</dbReference>
<dbReference type="Gene3D" id="1.10.418.10">
    <property type="entry name" value="Calponin-like domain"/>
    <property type="match status" value="2"/>
</dbReference>
<feature type="domain" description="Calponin-homology (CH)" evidence="25">
    <location>
        <begin position="79"/>
        <end position="182"/>
    </location>
</feature>
<dbReference type="GO" id="GO:0008017">
    <property type="term" value="F:microtubule binding"/>
    <property type="evidence" value="ECO:0007669"/>
    <property type="project" value="InterPro"/>
</dbReference>
<feature type="compositionally biased region" description="Basic and acidic residues" evidence="23">
    <location>
        <begin position="4841"/>
        <end position="4864"/>
    </location>
</feature>
<evidence type="ECO:0000259" key="26">
    <source>
        <dbReference type="PROSITE" id="PS50222"/>
    </source>
</evidence>
<dbReference type="GO" id="GO:0030056">
    <property type="term" value="C:hemidesmosome"/>
    <property type="evidence" value="ECO:0007669"/>
    <property type="project" value="TreeGrafter"/>
</dbReference>
<comment type="subcellular location">
    <subcellularLocation>
        <location evidence="4">Cell junction</location>
        <location evidence="4">Desmosome</location>
    </subcellularLocation>
    <subcellularLocation>
        <location evidence="1">Cell membrane</location>
    </subcellularLocation>
    <subcellularLocation>
        <location evidence="3">Cell projection</location>
    </subcellularLocation>
    <subcellularLocation>
        <location evidence="2">Cytoplasm</location>
        <location evidence="2">Cytoskeleton</location>
    </subcellularLocation>
</comment>
<keyword evidence="6 21" id="KW-0728">SH3 domain</keyword>
<dbReference type="SUPFAM" id="SSF143575">
    <property type="entry name" value="GAS2 domain-like"/>
    <property type="match status" value="1"/>
</dbReference>
<protein>
    <submittedName>
        <fullName evidence="29">Plectin-like</fullName>
    </submittedName>
</protein>
<dbReference type="PROSITE" id="PS50222">
    <property type="entry name" value="EF_HAND_2"/>
    <property type="match status" value="2"/>
</dbReference>
<dbReference type="SMART" id="SM00243">
    <property type="entry name" value="GAS2"/>
    <property type="match status" value="1"/>
</dbReference>
<dbReference type="SMART" id="SM00150">
    <property type="entry name" value="SPEC"/>
    <property type="match status" value="14"/>
</dbReference>
<keyword evidence="9" id="KW-0597">Phosphoprotein</keyword>
<sequence>MASGRKDRQKERDRQRERERALLDSYGERSFPAPFPGDTLPWNLAKHQRVKRSKSASGAGDVLDPAERAVIRIADERDRVQKKTFTKWVNKHLMKSQSQVTDLYEDLRDGHNLISLLEVLSGETLPREKGRMRFHKLQNVQMALDFLKHRQVKLVNIRNDDIADGNPKLTLGLIWTIILHFQISDIQVNGQSDDMSAKEKLLMWSQRMVDGYQGIRCDNFTTSWRDGKLFNAVIHKHQPRLIDMSKVYRQTNAQNLEYAFNVAEKDLGVTRLLDPEDVDVPHPDEKSIITYVSSLYDAMPRDVQDGIQANELELRWTEYYELVTIIRQWISHHVVIFGERRFPGSYEEIEILWRQFLKFKETELPAKEADKHRSKLIYQSFESAVHAGQVKVPPGYHPIDVEKEWGRLHVAILERERLLRIEFERLERLQRIVSKVQMESGVCEEQLNQLDTLLQTDIRLLSAGKPAQHTAEVGRDLDKADGMIRLLFNDVQQLKDGRHLQAEQMYRRVYRLHERLVNLRTDYNLRLKSQVTTTQMIQTQTIQQSSSRVRPELDEVTLRYAQDLLTWVEESQRRIDEAEWGSDLPTAESQLGSHRGLHQTVEDFRAKIERAKADESQLSPVSKGTYSQYLGKLDLQYAKLLNSSKSRLRNLDSLYVFVSAATKELMWLNDKEEEEVNYDWSDRNTNMTAKKDNYSGLMRELELREKKVNDIQATGDKMLKEGHPGKKTVEAFTAALQTQWSWILQLCCCIEAHLKENTAYYQFFSDVKEAEERMKKMQETMKKKYSCDRATTATRLEDLLQDAMEEKEQLNEFKTHVAGLNKRAKTIIQLKPRNPTKSIKGKLPIQAVCDFKQMEITVHKGEECALINNSPQPNKWKVLNRSGIEAVVPSVCFLVPPVNKEAMDSVSSLDSGHQSMLVLWQRMHVDMKSMLSWQYLTRDITQIRTWNITMFKTMKVEEYRLIMRNLELHYQDFMRDSQDSQLFGPHDRMQIEGDYSKTTQYYDNLLRSVEKGEQDESMCVTYITQIKDLRLRIEDCEARTVARIRKPVDKDPIQDSAQKTTDQKKVQVELEGIKRNLDQVAVKTEEVLSTTPQQSSTAPVLRSELEFTLKKMDHAYILSSVYLEKLKTVDVVIRNTQGAEGVLKKYEQRLREVQTVPNDVKEVETYRTQLKKMRAEAEGEKPAFDSLEGELGKAAAVSEKMSRVHSERDAELDHYRHLLSGLQDRWQAVFSQMDLRQRELEQLGRQLGYYRESYDWLIQWIGDAKQRQEKIQAVSISDSKTLKEQLAQEKKLLEEIEQNKEKVDECQKYAKAYIDTIKDYELQLVAYKAQVDPLSPLKKTKMDSASDNIIQEYVTLRTRYSELMTLTSQYIKFITETQRRLEGEEKAAEKMKAEDRKKMAEMQAELNKQKQLAESHAKAIAKAEQEAQELKLMMQEEVSRRQVVSVDAEKQKHNIQLELHELKNLSEQQIKSKSHQVEEANQSRVKIEEEIRIIRIQLETTVKQKSTAEDELKQLREKASEAERLRKLAQEEAEKLRKQVNEETQKKRKAEEELKLKSEAEKEAAKQKQKALEDLEKLKMQAEEAERRMKQAEVEKERQIKVAQEVAQKSAATELQSKRMSYVEKTSKLEESLKLEHVTVIQLQEEAARLKKQQEEADMAREEAEKELEKWRQKANEALRLRLQAEEEAHKKSRAQEDAEKQKEEAEREARKRAKAEESALKQKDMAEQELERQRRLAEGTAQQKLSAEQELIRLRADFDHAEQQRSLLDDELYRLKNEVSAAEQQRKQLEDELAKVRSEMNILLQLKSKAEKESMSNTEKSKQLLESEAAKMRDLAEEAGKLRSIAEEAKRQRQVAEQEAARQRVEAERILKEKLAAINEATRMKTEAEIALKEKEAENERLRRQAEDEAYQRKALEDQASQHKQHIEEKINQLKKSSENELGRQKTLVDETLKQRRVVEEEIRILKLNFEKASSGKLDLELELNKLKNIAEETQQSKLQAEKEAEKHRKLALEEEKRRREAEEKVKKITAAEEEAGRQCKNAQEEVERLKKKADEAKKQKEDADKEAERQILVAKQAAQKCNAAEQQVQSVLVQQKEDNLTQKQLKEEYEKAKMLAKQAELAKEKAEKEAALLRQQAEDAERQKQAAELEAANQAKAQEEAVKLRKEAEFEAAKRAQAEAYAIKQKQQADAEMEKHKKLAEQTVSQKSQVEKELTKVRLQLDETDKQKSVLDEELQRLKDEVGDAVKQKAQVEEELFKVKIQMEELVKLKLRIEQENQRLIKKDKDNTQKFLAEEAENMKKLAEEAARLSVEAQDAAHMRQIAESDLSQQRALAEKMLKEKMLAIQEACKLKAEAEMLQRQKDLAQEQAQKLLEDKQLMQQRLEEETEGFQKSLEAERRRQLEITAEAENLKVKVSQLSDAQSKAENEAKKFKKQADEISARLHQTELATKEKLTVVEKLEVQRLSSNKEADELRKAIADLEKEKDKLKKEAEDLQNNSKEMVNAQQKQIQHEKTVLQQTFVTEKAELLKKEKQIEEEKKKLENQFEEEVKKAKALKEEQERQRKQMEEERNKLQATMDAALNKQKEAEKEMLNKQKEMQELERKRLEQEKLLGEENKKLREKLQQLEVAHKEPISHTREIDIQTDNVPEDELIHMTMVETSKQVINGQSVGDEVDRKKDTLSFDGIREKVPASRLYEVGLLTKKEFDKLKNGKATVQDLSQTDKLRTILQGKNCIGGVLTQSNQKMAIYQAMKEKKITPGWALILLEAQAASGYVVDPVKNKKLSVSEAVKEGLIGPELHNKMLSAERAVIGYKDPYTGNKISLFEAMKKGLIDRDHAIRQLEAQIATGGLIDPINSHRVPIETAYKQGQFDAEMNKILEDPSDDTKGFFDPNTQENLTYHQLMQRCSTDPETGVLLLPITDKAALSTSNYTEEETKDVFSKTTVSVPFGKFKGKTVTIWEIINSEYFTEDQRKDLIRQYKTGKITVEKIIKIVITMAEEKEKKNEIAFEGLRRPVLATELLESKIIDKDLYNKLHTGNKTIKEVSEMEPVHKSLKGTNCIAGVVIDSTKETMSFYQAMKKDMMRVGPALTLLEAQAGTGFVVDPIKNQKFTVDEAVKATVIGPELHEKLLSAERGVTGYKDPYTGKTVSLFEAMKKELIPKDQGIRLLDAQLATGGIIDPVKSHRIPHDVACKRGFFDDEMKQILNNPTDDVKGYFDPNTQENVTYAQLYKRCVTDNKSGLQLLPLSEQAINAKEEHTYTDVQTKETMSQATMELQSGPFKGRKLTIWEIIHSEYITEEQRIDLMRQYRSGKITIEKIITIVITIVNEKEAKKQEQDSFKGLRAPVSAKSLFDSKIIDKATFDMLQQGKKTPTQVSENVNVSKYLQGSDSIAGVYLEPTKEKISIYQAMKKNLLRHNTGLSLLEAQAATGFIIDPVKNQYLSVDDAVKAGIVGPELHEKLLAAEKAVTGYKDPFTGKTISLFQAMEKDLIIKEHVMPLLEAQLSSGGIIDPVNSHRVPIEVAYQKSFFSKEMTHNFSEPSDDNKAFSDPNSDDKVTYKQLKEKCTRDPDSGMNLLPLSKPQAPTVVEKTYLYTEEQTQNDLATSQIDLPSSLESLAGGSKSLWDIMNSNLLPEQERKKLMEEYRSGSITKERMIIIIIEIMEQREIIRGETVKSCNTIRRRVTIEELYNSRIIDLETFNLLKQDKRNIRDIMEMQSVKQYLFGTGCVAGVIADSTSRMSIYSAMKRGFLKPEIALSLLEAQAATGFIIDPVRNETLTVDEAVRKGVVGPEIHDRLLSAERAVTGYKDPYSGKIISLFQAMKKDLVLEDYALKMLEAQTATGGIMDPEFYFHLPADIATQRGYINKETNERLADDVKGFVDPVTEEKLSYAQLLKRCKIDPTNGMRLLSLGDKRLTFKGLRKQITIEEMLRSQIIDQQTVTELNEGLISVEEVSRRLQKYLEGTSCIAGVYVEGTNDRLSIYQAMKKNMIRPGTAFELLEAQAATGYVIDPIKNLKLTVNESIKMGIVGPEFKDKLLSAERAVTGYRDPYSGKTISLFQAMKKGLILKDHGIRLLEAQIATGGIIDPEESHRLPVEVAYNRGLFDEEMNEILTDPSDDTKGFFDPNTEENLTYLGLMERCITDPATGLVLLLLKEKKRERQTSSKSSVRKRRVVIVDPESGKEMTVYEAYRKQLIDHQTYLELAEQECEWEEITQTSSDGVVKSMIIDRRSGRQYDIDDALARGLIDQTSLSTYRSGNLSITEFADMLSGNMGGFRSRSSSFGSTSGSTSSSYNPMSPIPSIRPPAIMWNDPTEETGPVAGILDTDTLEKVSVTEAMHRNLVDNITGQRLLEAQACTGGIIDPTTGERFAVTEATEKGLVDKVMVDRINLAHKAFNGFEDPRTKVKMSASQALKKGWLYYEAGQRFLEVQYLTGGLIEPDVEGRVSLDESIRKGTIDARTAQKLRDVSAYSKYLTCPKTKLKISYKDAMDRSMVEEGSGLRLLEASSQSSKGLYSPYNASNSGSAAGSRSGSRTGSRTGSRRGSVDATGSGFSMNFSSSSYTSSSSYGGRRYDAGPHNGLIMDELAQALTALAMIRPCSSEEQRAFPMMIPMHTTRGVTRRRESEEWSQWQGEFRGQIRALRHWLKSMEMRLPPLDHTVQISGTEKVKIPPGIHAMAYVICVADMCIVRLIMGNLISRPSCLGQKSKQVRSDEDFLKECYQRRREWQAPPLTHHGEARREEVVREREEEERVTDRTKEGEVEDEVSHGDTPPSDKPLRTNPSPTPTVTTTSTLDNALRGTPSPIKTSSNSTLTRKAVVQEIPYGRSPLAQPGSVPGSAERRASFQRRDSREGSLQRRDSREGSPWSWKTLASREVTEVTEVTETVVTEIVEVTEYPSGEKGGDAIVTRTLQSDGHSSSDQDSNSDRWRGTRSALTLRDDFADSEKFHQSLEALLTWVCEIEELTANQKPPSSEVKVVKAQLQEQKLLQRLLEDRRHSMETMMLEGPHVAEAFPGEEVEQARVQLSMLRHKWEALLVDAVNRRGNLELILPSSKLFQERVGSLQQWLISVEQDLAKLRNAEREMLHLPEATEEAKAVVEEIKAKNADLVKIQQSGHDLKEKISEEEAQQVQERVDSLRIRCSVLSLTSGDVLQRLEQALEASSRCTSSQEDLHLWLGRIERELLGPAGGQTGGGDTVLCAAERQRLEQAVVKEMAWFRDTALGLEQLKAITLEPELISAQLYEQKILAVEILQHQFNIEKMVKISEILQTYGEEGEIRDLQTPLDALQEQCNTTSATNSHVVLQLEHAQSLLVQFTEGFAEVSPWLQETQALIGQLSLSTISYKAFREQQDLLQGLRESIAEHRPLIARLCSLGKRLSELSPAQGEEFCHSAAEAEEQHRAIRDRVREAANLLEESLPRYTQLNERMTLIRESLDRLLGHMQSPVSLQGHTPRIQEQLQDNKHNLAELSKLELGLGSVRTQADELLANTLAAWDASIGTAIQEQVSSLTQLWEEAQRQAQERDGWLLNLLDLALKFWSDVSDVSAGLNDAQQAVLDLNASRTDSETIRQSLETMQTLRKDIDSLQGELDTLGILGMDLMSACGDTDKPDVTKSLDELYCTWNNLSKLWSECHKKLEESLQMALHYQDTIQGLFEWLKSAELRSTEKFLVGTDLESVKEQLCDLKEFKRELYQKKIEMESLSHRFVCRLSPGSERPGSVSPLCDFRQRWDSLEAETVSRQHQLECALLGLGQFQNTLDELHTWLSHTADLLQCSRPISIDLQACEIELVKHKVLRNDVMSHVRTVESLNQAGRGLLEVGTGDSPHGLHPRLEQLNERWEFVRCETERRQLQLENNLSQVQDVTMEIQDLLQWLENTDLRLSSSKTVWGMPDSASERLNAHLESQRLFKARLKLCSSDEHSALHAGHSGFSISFQDFRRHSSQKLWLHLRTTGFLKMSQHTGQERCPSKIDKLAAILFHTQGSSVQFLPRRREPWLDQRAARKLGALIRAEDGCQSPEVLNELRQFDIVFSLTILPGTSLRDRRLLECIKTTPPVSRHSQGVTELTELRPAAQTLEGRKELCNEMDSKLHAYTDVRNAIHRMLESSNVTRGSSTEHSLCILEQKWATVYGKVQDRKAKLTEGLSLAKEFHCNVQELLTRMAKCEEAIGVLPVPSFVLDTVCGQLQDHRTLVSEVNCYGEKKTVVESAGSRLAELSRKEDCDVVHNLIMTVHDRYRKLHQRATERGRTLEDVKKNAKQFSESWRLLVDWMSEVEQTLDTHKEIAVDYEEIKLQLTEQKDFQKLLRSKRPMYEATLKSGRGLHERSQSAQDRQHLENLLSELRDSWDTISGKSMERQHKLEEALLFSGRFTDALQALNDWLYRAEPQLADDVPVGGEKDMVNNLIDKHKVFQKELGKRAGCIRTLKRSVRDLTRSSTADAHWLQEQMDELEARWEDVCKLSVSKQARLEAALQQAEKFDRLVHSFLEHLAEAERVLRYGVIPEEEEALLAFRKQHEESITSLRSQEMELESIRCLNEEILSSCHPDSIITLKSWISVTKTRYEEVQTWAQQQGQRIQASLSALEAEREKLQRLLDWISSAEEALNLRDQEPPAESIEHNQELIVQHMVFMEELNRKLPEVEHATQSCKQKLIPKQQASPCRKALTKRRSTLKLQPTLVPLPLENLDPQTPQLCQLVSHWQKLWLLALARQGRLEQHEQGLQEMEEFANFDFNVWRKRYMQWISHLKSRILDVFRNIDRDQDGRISKKELIDNVLASKFPTNSLEMNAVANIFDMNGDGFIDYYEFVSALHPSRDPYRRTLDADQINEEVGRQVSQCNCPKRFQVEQISANRYRFGDSQQLRMVRILRSTLMVRVGGGWTALDEFLVKNDPCRVKGRTNLKIKEKYLFDNSRRGGSSKTLTVSRSNSSLSLYSSASAPSSPLTRKALLRRSLSGDRCIRPRSSIAALGSDLQFSTAGDDDSLSPSGVYSK</sequence>
<feature type="region of interest" description="Disordered" evidence="23">
    <location>
        <begin position="1897"/>
        <end position="1929"/>
    </location>
</feature>
<feature type="compositionally biased region" description="Basic and acidic residues" evidence="23">
    <location>
        <begin position="4755"/>
        <end position="4770"/>
    </location>
</feature>
<dbReference type="InterPro" id="IPR041615">
    <property type="entry name" value="Desmoplakin_SH3"/>
</dbReference>
<proteinExistence type="inferred from homology"/>
<dbReference type="FunFam" id="3.30.920.20:FF:000002">
    <property type="entry name" value="dystonin isoform X1"/>
    <property type="match status" value="1"/>
</dbReference>
<evidence type="ECO:0000256" key="6">
    <source>
        <dbReference type="ARBA" id="ARBA00022443"/>
    </source>
</evidence>
<dbReference type="InterPro" id="IPR036534">
    <property type="entry name" value="GAR_dom_sf"/>
</dbReference>
<keyword evidence="10" id="KW-0493">Microtubule</keyword>
<dbReference type="InterPro" id="IPR002017">
    <property type="entry name" value="Spectrin_repeat"/>
</dbReference>
<evidence type="ECO:0000256" key="3">
    <source>
        <dbReference type="ARBA" id="ARBA00004316"/>
    </source>
</evidence>
<evidence type="ECO:0000259" key="25">
    <source>
        <dbReference type="PROSITE" id="PS50021"/>
    </source>
</evidence>
<evidence type="ECO:0000259" key="24">
    <source>
        <dbReference type="PROSITE" id="PS50002"/>
    </source>
</evidence>
<dbReference type="GO" id="GO:0002934">
    <property type="term" value="P:desmosome organization"/>
    <property type="evidence" value="ECO:0007669"/>
    <property type="project" value="UniProtKB-ARBA"/>
</dbReference>
<feature type="coiled-coil region" evidence="22">
    <location>
        <begin position="1279"/>
        <end position="1330"/>
    </location>
</feature>
<dbReference type="Pfam" id="PF02187">
    <property type="entry name" value="GAS2"/>
    <property type="match status" value="1"/>
</dbReference>
<keyword evidence="17" id="KW-0009">Actin-binding</keyword>
<dbReference type="GeneID" id="120031579"/>
<dbReference type="SMART" id="SM00054">
    <property type="entry name" value="EFh"/>
    <property type="match status" value="2"/>
</dbReference>
<dbReference type="Gene3D" id="2.30.30.40">
    <property type="entry name" value="SH3 Domains"/>
    <property type="match status" value="1"/>
</dbReference>
<dbReference type="GO" id="GO:0005509">
    <property type="term" value="F:calcium ion binding"/>
    <property type="evidence" value="ECO:0007669"/>
    <property type="project" value="InterPro"/>
</dbReference>
<dbReference type="SMART" id="SM00250">
    <property type="entry name" value="PLEC"/>
    <property type="match status" value="33"/>
</dbReference>
<dbReference type="Pfam" id="PF21020">
    <property type="entry name" value="Spectrin_4"/>
    <property type="match status" value="1"/>
</dbReference>
<dbReference type="GO" id="GO:0045296">
    <property type="term" value="F:cadherin binding"/>
    <property type="evidence" value="ECO:0007669"/>
    <property type="project" value="TreeGrafter"/>
</dbReference>
<dbReference type="InterPro" id="IPR043197">
    <property type="entry name" value="Plakin"/>
</dbReference>
<dbReference type="InterPro" id="IPR035915">
    <property type="entry name" value="Plakin_repeat_sf"/>
</dbReference>
<evidence type="ECO:0000256" key="2">
    <source>
        <dbReference type="ARBA" id="ARBA00004245"/>
    </source>
</evidence>
<accession>A0A8U0PZC6</accession>
<keyword evidence="8" id="KW-0963">Cytoplasm</keyword>
<evidence type="ECO:0000256" key="7">
    <source>
        <dbReference type="ARBA" id="ARBA00022475"/>
    </source>
</evidence>
<dbReference type="Pfam" id="PF13499">
    <property type="entry name" value="EF-hand_7"/>
    <property type="match status" value="1"/>
</dbReference>
<dbReference type="InterPro" id="IPR041573">
    <property type="entry name" value="Desmoplakin_Spectrin-like"/>
</dbReference>
<feature type="compositionally biased region" description="Basic and acidic residues" evidence="23">
    <location>
        <begin position="2001"/>
        <end position="2066"/>
    </location>
</feature>
<dbReference type="PROSITE" id="PS00018">
    <property type="entry name" value="EF_HAND_1"/>
    <property type="match status" value="2"/>
</dbReference>
<feature type="domain" description="EF-hand" evidence="26">
    <location>
        <begin position="6778"/>
        <end position="6813"/>
    </location>
</feature>
<dbReference type="InterPro" id="IPR049538">
    <property type="entry name" value="PCN-like_spectrin-like_rpt"/>
</dbReference>
<dbReference type="Gene3D" id="3.30.160.780">
    <property type="match status" value="1"/>
</dbReference>
<feature type="region of interest" description="Disordered" evidence="23">
    <location>
        <begin position="4280"/>
        <end position="4302"/>
    </location>
</feature>
<keyword evidence="15 22" id="KW-0175">Coiled coil</keyword>
<dbReference type="GO" id="GO:0005874">
    <property type="term" value="C:microtubule"/>
    <property type="evidence" value="ECO:0007669"/>
    <property type="project" value="UniProtKB-KW"/>
</dbReference>
<keyword evidence="11" id="KW-0479">Metal-binding</keyword>
<dbReference type="CDD" id="cd06503">
    <property type="entry name" value="ATP-synt_Fo_b"/>
    <property type="match status" value="2"/>
</dbReference>
<dbReference type="GO" id="GO:0005882">
    <property type="term" value="C:intermediate filament"/>
    <property type="evidence" value="ECO:0007669"/>
    <property type="project" value="TreeGrafter"/>
</dbReference>
<feature type="compositionally biased region" description="Low complexity" evidence="23">
    <location>
        <begin position="4915"/>
        <end position="4924"/>
    </location>
</feature>